<accession>A0ABU1MF70</accession>
<name>A0ABU1MF70_9HYPH</name>
<sequence>MSITSYHRSDRYLSLTSNTAIERRSETLDEGKKDHPCAIVVAVPQGDKGQVRTIVAPITLPSVVPTQALRLKFQLTLQKLRSR</sequence>
<comment type="caution">
    <text evidence="1">The sequence shown here is derived from an EMBL/GenBank/DDBJ whole genome shotgun (WGS) entry which is preliminary data.</text>
</comment>
<proteinExistence type="predicted"/>
<evidence type="ECO:0000313" key="1">
    <source>
        <dbReference type="EMBL" id="MDR6434713.1"/>
    </source>
</evidence>
<protein>
    <submittedName>
        <fullName evidence="1">Uncharacterized protein</fullName>
    </submittedName>
</protein>
<keyword evidence="2" id="KW-1185">Reference proteome</keyword>
<reference evidence="1 2" key="1">
    <citation type="submission" date="2023-07" db="EMBL/GenBank/DDBJ databases">
        <title>Sorghum-associated microbial communities from plants grown in Nebraska, USA.</title>
        <authorList>
            <person name="Schachtman D."/>
        </authorList>
    </citation>
    <scope>NUCLEOTIDE SEQUENCE [LARGE SCALE GENOMIC DNA]</scope>
    <source>
        <strain evidence="1 2">DS1730</strain>
    </source>
</reference>
<gene>
    <name evidence="1" type="ORF">J2782_004466</name>
</gene>
<dbReference type="EMBL" id="JAVDQT010000014">
    <property type="protein sequence ID" value="MDR6434713.1"/>
    <property type="molecule type" value="Genomic_DNA"/>
</dbReference>
<organism evidence="1 2">
    <name type="scientific">Brucella pseudogrignonensis</name>
    <dbReference type="NCBI Taxonomy" id="419475"/>
    <lineage>
        <taxon>Bacteria</taxon>
        <taxon>Pseudomonadati</taxon>
        <taxon>Pseudomonadota</taxon>
        <taxon>Alphaproteobacteria</taxon>
        <taxon>Hyphomicrobiales</taxon>
        <taxon>Brucellaceae</taxon>
        <taxon>Brucella/Ochrobactrum group</taxon>
        <taxon>Brucella</taxon>
    </lineage>
</organism>
<evidence type="ECO:0000313" key="2">
    <source>
        <dbReference type="Proteomes" id="UP001184614"/>
    </source>
</evidence>
<dbReference type="Proteomes" id="UP001184614">
    <property type="component" value="Unassembled WGS sequence"/>
</dbReference>